<organism evidence="7 8">
    <name type="scientific">Daphnia magna</name>
    <dbReference type="NCBI Taxonomy" id="35525"/>
    <lineage>
        <taxon>Eukaryota</taxon>
        <taxon>Metazoa</taxon>
        <taxon>Ecdysozoa</taxon>
        <taxon>Arthropoda</taxon>
        <taxon>Crustacea</taxon>
        <taxon>Branchiopoda</taxon>
        <taxon>Diplostraca</taxon>
        <taxon>Cladocera</taxon>
        <taxon>Anomopoda</taxon>
        <taxon>Daphniidae</taxon>
        <taxon>Daphnia</taxon>
    </lineage>
</organism>
<reference evidence="7 8" key="1">
    <citation type="submission" date="2016-03" db="EMBL/GenBank/DDBJ databases">
        <title>EvidentialGene: Evidence-directed Construction of Genes on Genomes.</title>
        <authorList>
            <person name="Gilbert D.G."/>
            <person name="Choi J.-H."/>
            <person name="Mockaitis K."/>
            <person name="Colbourne J."/>
            <person name="Pfrender M."/>
        </authorList>
    </citation>
    <scope>NUCLEOTIDE SEQUENCE [LARGE SCALE GENOMIC DNA]</scope>
    <source>
        <strain evidence="7 8">Xinb3</strain>
        <tissue evidence="7">Complete organism</tissue>
    </source>
</reference>
<dbReference type="InterPro" id="IPR002000">
    <property type="entry name" value="Lysosome-assoc_membr_glycop"/>
</dbReference>
<proteinExistence type="predicted"/>
<keyword evidence="8" id="KW-1185">Reference proteome</keyword>
<dbReference type="AlphaFoldDB" id="A0A164Y7N5"/>
<name>A0A164Y7N5_9CRUS</name>
<dbReference type="GO" id="GO:0005886">
    <property type="term" value="C:plasma membrane"/>
    <property type="evidence" value="ECO:0007669"/>
    <property type="project" value="TreeGrafter"/>
</dbReference>
<evidence type="ECO:0000256" key="1">
    <source>
        <dbReference type="ARBA" id="ARBA00004251"/>
    </source>
</evidence>
<dbReference type="Gene3D" id="2.40.160.110">
    <property type="match status" value="1"/>
</dbReference>
<keyword evidence="5" id="KW-0472">Membrane</keyword>
<dbReference type="GO" id="GO:0005765">
    <property type="term" value="C:lysosomal membrane"/>
    <property type="evidence" value="ECO:0007669"/>
    <property type="project" value="TreeGrafter"/>
</dbReference>
<keyword evidence="2" id="KW-0812">Transmembrane</keyword>
<dbReference type="Proteomes" id="UP000076858">
    <property type="component" value="Unassembled WGS sequence"/>
</dbReference>
<dbReference type="GO" id="GO:0072594">
    <property type="term" value="P:establishment of protein localization to organelle"/>
    <property type="evidence" value="ECO:0007669"/>
    <property type="project" value="TreeGrafter"/>
</dbReference>
<keyword evidence="4" id="KW-1133">Transmembrane helix</keyword>
<evidence type="ECO:0000256" key="6">
    <source>
        <dbReference type="ARBA" id="ARBA00023180"/>
    </source>
</evidence>
<evidence type="ECO:0000256" key="5">
    <source>
        <dbReference type="ARBA" id="ARBA00023136"/>
    </source>
</evidence>
<dbReference type="OrthoDB" id="6248302at2759"/>
<keyword evidence="3" id="KW-0732">Signal</keyword>
<evidence type="ECO:0000256" key="3">
    <source>
        <dbReference type="ARBA" id="ARBA00022729"/>
    </source>
</evidence>
<comment type="subcellular location">
    <subcellularLocation>
        <location evidence="1">Cell membrane</location>
        <topology evidence="1">Single-pass type I membrane protein</topology>
    </subcellularLocation>
</comment>
<protein>
    <submittedName>
        <fullName evidence="7">Uncharacterized protein</fullName>
    </submittedName>
</protein>
<keyword evidence="6" id="KW-0325">Glycoprotein</keyword>
<accession>A0A164Y7N5</accession>
<dbReference type="GO" id="GO:0031902">
    <property type="term" value="C:late endosome membrane"/>
    <property type="evidence" value="ECO:0007669"/>
    <property type="project" value="TreeGrafter"/>
</dbReference>
<evidence type="ECO:0000256" key="2">
    <source>
        <dbReference type="ARBA" id="ARBA00022692"/>
    </source>
</evidence>
<dbReference type="EMBL" id="LRGB01000930">
    <property type="protein sequence ID" value="KZS14963.1"/>
    <property type="molecule type" value="Genomic_DNA"/>
</dbReference>
<gene>
    <name evidence="7" type="ORF">APZ42_019499</name>
</gene>
<dbReference type="PANTHER" id="PTHR11506">
    <property type="entry name" value="LYSOSOME-ASSOCIATED MEMBRANE GLYCOPROTEIN"/>
    <property type="match status" value="1"/>
</dbReference>
<comment type="caution">
    <text evidence="7">The sequence shown here is derived from an EMBL/GenBank/DDBJ whole genome shotgun (WGS) entry which is preliminary data.</text>
</comment>
<evidence type="ECO:0000313" key="8">
    <source>
        <dbReference type="Proteomes" id="UP000076858"/>
    </source>
</evidence>
<dbReference type="PANTHER" id="PTHR11506:SF35">
    <property type="entry name" value="LYSOSOME-ASSOCIATED MEMBRANE GLYCOPROTEIN 5"/>
    <property type="match status" value="1"/>
</dbReference>
<evidence type="ECO:0000313" key="7">
    <source>
        <dbReference type="EMBL" id="KZS14963.1"/>
    </source>
</evidence>
<dbReference type="STRING" id="35525.A0A164Y7N5"/>
<evidence type="ECO:0000256" key="4">
    <source>
        <dbReference type="ARBA" id="ARBA00022989"/>
    </source>
</evidence>
<sequence length="294" mass="32595">MDSQHIIYIFGQCLIVLQAIFFLSMVDAAADISTTLPPNFVPVIDGAVTVRPADLPEILSVPDAKGEICTLASLEATIVIWPEGDESRNVQIKMPDRDVNVSTVQNCFNNPSSSVKPLLVVTWSSSFQLCFYISKDENQWSLDQIVFAFNTSEVPLGIVKSELRTFRSEANALSDLKAPLGSFYRCFSPKPLSLLPLDGDSVVLGQNKSQNIQDKAFLRLSNFELQPFLGDLKEFGEEVVCREDVITKRHRRRRDSSVTIAVGSSLAVISVVTVMGYAIFRYVKVKAVGYDTMK</sequence>